<evidence type="ECO:0000256" key="2">
    <source>
        <dbReference type="ARBA" id="ARBA00023002"/>
    </source>
</evidence>
<dbReference type="GO" id="GO:0008442">
    <property type="term" value="F:3-hydroxyisobutyrate dehydrogenase activity"/>
    <property type="evidence" value="ECO:0007669"/>
    <property type="project" value="UniProtKB-EC"/>
</dbReference>
<sequence length="294" mass="30986">MTLQTGFIGLGAMGAPMARNLARAGLLTAVWNRTPAKAAELAKELDVTKAADPDDLARRCDVVCLCVSANADVLESIAALLPGLRPGTVVIDYSTVSSETARLAAAKIRAGGGDFLDAPVSGGVEGARAGTLAVMVGGDADTLEKVRPVLEAVGGRIAHMGDVGAGQATKAVNQVLCAGINQAVCEALAFGRALGLDLDKVIDVVSKGAAGNWFLEKRGPTMIRGSFEPGFKLSLHHKDLNICREMAQNLDVPLPLTEKTLADYRRLMAEGHDEEDISALLRLWFQLDRNCQKN</sequence>
<gene>
    <name evidence="7" type="ORF">MIT9_P1909</name>
</gene>
<dbReference type="InterPro" id="IPR013328">
    <property type="entry name" value="6PGD_dom2"/>
</dbReference>
<keyword evidence="8" id="KW-1185">Reference proteome</keyword>
<evidence type="ECO:0000256" key="3">
    <source>
        <dbReference type="ARBA" id="ARBA00023027"/>
    </source>
</evidence>
<dbReference type="AlphaFoldDB" id="A0AAU9BTS1"/>
<dbReference type="Pfam" id="PF03446">
    <property type="entry name" value="NAD_binding_2"/>
    <property type="match status" value="1"/>
</dbReference>
<evidence type="ECO:0000256" key="1">
    <source>
        <dbReference type="ARBA" id="ARBA00009080"/>
    </source>
</evidence>
<dbReference type="PIRSF" id="PIRSF000103">
    <property type="entry name" value="HIBADH"/>
    <property type="match status" value="1"/>
</dbReference>
<keyword evidence="2 7" id="KW-0560">Oxidoreductase</keyword>
<dbReference type="Proteomes" id="UP001321825">
    <property type="component" value="Chromosome"/>
</dbReference>
<accession>A0AAU9BTS1</accession>
<evidence type="ECO:0000313" key="7">
    <source>
        <dbReference type="EMBL" id="BCX82323.1"/>
    </source>
</evidence>
<proteinExistence type="inferred from homology"/>
<dbReference type="InterPro" id="IPR008927">
    <property type="entry name" value="6-PGluconate_DH-like_C_sf"/>
</dbReference>
<feature type="domain" description="3-hydroxyisobutyrate dehydrogenase-like NAD-binding" evidence="6">
    <location>
        <begin position="164"/>
        <end position="284"/>
    </location>
</feature>
<name>A0AAU9BTS1_9GAMM</name>
<dbReference type="PROSITE" id="PS00895">
    <property type="entry name" value="3_HYDROXYISOBUT_DH"/>
    <property type="match status" value="1"/>
</dbReference>
<dbReference type="GO" id="GO:0051287">
    <property type="term" value="F:NAD binding"/>
    <property type="evidence" value="ECO:0007669"/>
    <property type="project" value="InterPro"/>
</dbReference>
<evidence type="ECO:0000313" key="8">
    <source>
        <dbReference type="Proteomes" id="UP001321825"/>
    </source>
</evidence>
<evidence type="ECO:0000256" key="4">
    <source>
        <dbReference type="PIRSR" id="PIRSR000103-1"/>
    </source>
</evidence>
<dbReference type="InterPro" id="IPR015815">
    <property type="entry name" value="HIBADH-related"/>
</dbReference>
<dbReference type="Gene3D" id="3.40.50.720">
    <property type="entry name" value="NAD(P)-binding Rossmann-like Domain"/>
    <property type="match status" value="1"/>
</dbReference>
<dbReference type="Pfam" id="PF14833">
    <property type="entry name" value="NAD_binding_11"/>
    <property type="match status" value="1"/>
</dbReference>
<dbReference type="SUPFAM" id="SSF48179">
    <property type="entry name" value="6-phosphogluconate dehydrogenase C-terminal domain-like"/>
    <property type="match status" value="1"/>
</dbReference>
<dbReference type="PANTHER" id="PTHR43060">
    <property type="entry name" value="3-HYDROXYISOBUTYRATE DEHYDROGENASE-LIKE 1, MITOCHONDRIAL-RELATED"/>
    <property type="match status" value="1"/>
</dbReference>
<dbReference type="KEGG" id="mcau:MIT9_P1909"/>
<dbReference type="EC" id="1.1.1.31" evidence="7"/>
<feature type="active site" evidence="4">
    <location>
        <position position="170"/>
    </location>
</feature>
<comment type="similarity">
    <text evidence="1">Belongs to the HIBADH-related family.</text>
</comment>
<organism evidence="7 8">
    <name type="scientific">Methylomarinovum caldicuralii</name>
    <dbReference type="NCBI Taxonomy" id="438856"/>
    <lineage>
        <taxon>Bacteria</taxon>
        <taxon>Pseudomonadati</taxon>
        <taxon>Pseudomonadota</taxon>
        <taxon>Gammaproteobacteria</taxon>
        <taxon>Methylococcales</taxon>
        <taxon>Methylothermaceae</taxon>
        <taxon>Methylomarinovum</taxon>
    </lineage>
</organism>
<dbReference type="GO" id="GO:0016054">
    <property type="term" value="P:organic acid catabolic process"/>
    <property type="evidence" value="ECO:0007669"/>
    <property type="project" value="UniProtKB-ARBA"/>
</dbReference>
<dbReference type="PANTHER" id="PTHR43060:SF15">
    <property type="entry name" value="3-HYDROXYISOBUTYRATE DEHYDROGENASE-LIKE 1, MITOCHONDRIAL-RELATED"/>
    <property type="match status" value="1"/>
</dbReference>
<dbReference type="InterPro" id="IPR002204">
    <property type="entry name" value="3-OH-isobutyrate_DH-rel_CS"/>
</dbReference>
<feature type="domain" description="6-phosphogluconate dehydrogenase NADP-binding" evidence="5">
    <location>
        <begin position="5"/>
        <end position="161"/>
    </location>
</feature>
<evidence type="ECO:0000259" key="5">
    <source>
        <dbReference type="Pfam" id="PF03446"/>
    </source>
</evidence>
<dbReference type="EMBL" id="AP024714">
    <property type="protein sequence ID" value="BCX82323.1"/>
    <property type="molecule type" value="Genomic_DNA"/>
</dbReference>
<dbReference type="InterPro" id="IPR006115">
    <property type="entry name" value="6PGDH_NADP-bd"/>
</dbReference>
<dbReference type="SUPFAM" id="SSF51735">
    <property type="entry name" value="NAD(P)-binding Rossmann-fold domains"/>
    <property type="match status" value="1"/>
</dbReference>
<dbReference type="GO" id="GO:0050661">
    <property type="term" value="F:NADP binding"/>
    <property type="evidence" value="ECO:0007669"/>
    <property type="project" value="InterPro"/>
</dbReference>
<protein>
    <submittedName>
        <fullName evidence="7">3-hydroxyisobutyrate dehydrogenase</fullName>
        <ecNumber evidence="7">1.1.1.31</ecNumber>
    </submittedName>
</protein>
<keyword evidence="3" id="KW-0520">NAD</keyword>
<dbReference type="Gene3D" id="1.10.1040.10">
    <property type="entry name" value="N-(1-d-carboxylethyl)-l-norvaline Dehydrogenase, domain 2"/>
    <property type="match status" value="1"/>
</dbReference>
<dbReference type="InterPro" id="IPR029154">
    <property type="entry name" value="HIBADH-like_NADP-bd"/>
</dbReference>
<reference evidence="8" key="1">
    <citation type="journal article" date="2024" name="Int. J. Syst. Evol. Microbiol.">
        <title>Methylomarinovum tepidoasis sp. nov., a moderately thermophilic methanotroph of the family Methylothermaceae isolated from a deep-sea hydrothermal field.</title>
        <authorList>
            <person name="Hirayama H."/>
            <person name="Takaki Y."/>
            <person name="Abe M."/>
            <person name="Miyazaki M."/>
            <person name="Uematsu K."/>
            <person name="Matsui Y."/>
            <person name="Takai K."/>
        </authorList>
    </citation>
    <scope>NUCLEOTIDE SEQUENCE [LARGE SCALE GENOMIC DNA]</scope>
    <source>
        <strain evidence="8">IT-9</strain>
    </source>
</reference>
<dbReference type="InterPro" id="IPR036291">
    <property type="entry name" value="NAD(P)-bd_dom_sf"/>
</dbReference>
<evidence type="ECO:0000259" key="6">
    <source>
        <dbReference type="Pfam" id="PF14833"/>
    </source>
</evidence>